<dbReference type="GO" id="GO:0007420">
    <property type="term" value="P:brain development"/>
    <property type="evidence" value="ECO:0007669"/>
    <property type="project" value="TreeGrafter"/>
</dbReference>
<reference evidence="7" key="1">
    <citation type="submission" date="2025-08" db="UniProtKB">
        <authorList>
            <consortium name="RefSeq"/>
        </authorList>
    </citation>
    <scope>IDENTIFICATION</scope>
    <source>
        <strain evidence="7">Wakin</strain>
        <tissue evidence="7">Muscle</tissue>
    </source>
</reference>
<dbReference type="Pfam" id="PF00505">
    <property type="entry name" value="HMG_box"/>
    <property type="match status" value="1"/>
</dbReference>
<evidence type="ECO:0000313" key="7">
    <source>
        <dbReference type="RefSeq" id="XP_026070160.1"/>
    </source>
</evidence>
<dbReference type="PROSITE" id="PS50118">
    <property type="entry name" value="HMG_BOX_2"/>
    <property type="match status" value="1"/>
</dbReference>
<dbReference type="GO" id="GO:0000978">
    <property type="term" value="F:RNA polymerase II cis-regulatory region sequence-specific DNA binding"/>
    <property type="evidence" value="ECO:0007669"/>
    <property type="project" value="TreeGrafter"/>
</dbReference>
<dbReference type="RefSeq" id="XP_026070160.1">
    <property type="nucleotide sequence ID" value="XM_026214375.1"/>
</dbReference>
<organism evidence="6 7">
    <name type="scientific">Carassius auratus</name>
    <name type="common">Goldfish</name>
    <dbReference type="NCBI Taxonomy" id="7957"/>
    <lineage>
        <taxon>Eukaryota</taxon>
        <taxon>Metazoa</taxon>
        <taxon>Chordata</taxon>
        <taxon>Craniata</taxon>
        <taxon>Vertebrata</taxon>
        <taxon>Euteleostomi</taxon>
        <taxon>Actinopterygii</taxon>
        <taxon>Neopterygii</taxon>
        <taxon>Teleostei</taxon>
        <taxon>Ostariophysi</taxon>
        <taxon>Cypriniformes</taxon>
        <taxon>Cyprinidae</taxon>
        <taxon>Cyprininae</taxon>
        <taxon>Carassius</taxon>
    </lineage>
</organism>
<gene>
    <name evidence="7" type="primary">LOC113050917</name>
</gene>
<dbReference type="GeneID" id="113050917"/>
<evidence type="ECO:0000256" key="3">
    <source>
        <dbReference type="ARBA" id="ARBA00023242"/>
    </source>
</evidence>
<dbReference type="PANTHER" id="PTHR10270">
    <property type="entry name" value="SOX TRANSCRIPTION FACTOR"/>
    <property type="match status" value="1"/>
</dbReference>
<feature type="DNA-binding region" description="HMG box" evidence="4">
    <location>
        <begin position="8"/>
        <end position="76"/>
    </location>
</feature>
<dbReference type="GO" id="GO:0030182">
    <property type="term" value="P:neuron differentiation"/>
    <property type="evidence" value="ECO:0007669"/>
    <property type="project" value="TreeGrafter"/>
</dbReference>
<evidence type="ECO:0000313" key="6">
    <source>
        <dbReference type="Proteomes" id="UP000515129"/>
    </source>
</evidence>
<evidence type="ECO:0000256" key="1">
    <source>
        <dbReference type="ARBA" id="ARBA00004123"/>
    </source>
</evidence>
<keyword evidence="3 4" id="KW-0539">Nucleus</keyword>
<feature type="domain" description="HMG box" evidence="5">
    <location>
        <begin position="8"/>
        <end position="76"/>
    </location>
</feature>
<name>A0A6P6KDS2_CARAU</name>
<dbReference type="OrthoDB" id="6247875at2759"/>
<protein>
    <submittedName>
        <fullName evidence="7">Transcription factor Sox-21-A</fullName>
    </submittedName>
</protein>
<proteinExistence type="predicted"/>
<evidence type="ECO:0000256" key="4">
    <source>
        <dbReference type="PROSITE-ProRule" id="PRU00267"/>
    </source>
</evidence>
<dbReference type="SMART" id="SM00398">
    <property type="entry name" value="HMG"/>
    <property type="match status" value="1"/>
</dbReference>
<dbReference type="AlphaFoldDB" id="A0A6P6KDS2"/>
<dbReference type="KEGG" id="caua:113050917"/>
<dbReference type="InterPro" id="IPR050140">
    <property type="entry name" value="SRY-related_HMG-box_TF-like"/>
</dbReference>
<keyword evidence="6" id="KW-1185">Reference proteome</keyword>
<dbReference type="Gene3D" id="1.10.30.10">
    <property type="entry name" value="High mobility group box domain"/>
    <property type="match status" value="1"/>
</dbReference>
<sequence length="238" mass="26561">MAKPMDHVKRPMNAFMVWSRAQRRKMALDNPKMHNSEISKRLGGEWKLLSDSEKRPFIDEAKRLRAVHMKEHPDYKYRPRRKPKNLIKKDRYHFNVTYNLGDCDPLKSARLPGDALTDSLSAEKTSVAAATRVFFSHQLSASPYPFLDLASKMSELPPAPFPHYSMLGYPAGVSAFPGMGVLAGAPHAHPSPGNPGHMVPYNCMGWPGSGPVVPSSYVFLPGMTKAQHEPYLTYAATI</sequence>
<accession>A0A6P6KDS2</accession>
<evidence type="ECO:0000256" key="2">
    <source>
        <dbReference type="ARBA" id="ARBA00023125"/>
    </source>
</evidence>
<dbReference type="InterPro" id="IPR036910">
    <property type="entry name" value="HMG_box_dom_sf"/>
</dbReference>
<dbReference type="CDD" id="cd01388">
    <property type="entry name" value="HMG-box_SoxB"/>
    <property type="match status" value="1"/>
</dbReference>
<dbReference type="Proteomes" id="UP000515129">
    <property type="component" value="Chromosome 31"/>
</dbReference>
<dbReference type="SUPFAM" id="SSF47095">
    <property type="entry name" value="HMG-box"/>
    <property type="match status" value="1"/>
</dbReference>
<dbReference type="GO" id="GO:0005634">
    <property type="term" value="C:nucleus"/>
    <property type="evidence" value="ECO:0007669"/>
    <property type="project" value="UniProtKB-SubCell"/>
</dbReference>
<comment type="subcellular location">
    <subcellularLocation>
        <location evidence="1">Nucleus</location>
    </subcellularLocation>
</comment>
<dbReference type="GO" id="GO:0000122">
    <property type="term" value="P:negative regulation of transcription by RNA polymerase II"/>
    <property type="evidence" value="ECO:0007669"/>
    <property type="project" value="TreeGrafter"/>
</dbReference>
<dbReference type="FunFam" id="1.10.30.10:FF:000002">
    <property type="entry name" value="transcription factor Sox-2"/>
    <property type="match status" value="1"/>
</dbReference>
<keyword evidence="2 4" id="KW-0238">DNA-binding</keyword>
<evidence type="ECO:0000259" key="5">
    <source>
        <dbReference type="PROSITE" id="PS50118"/>
    </source>
</evidence>
<dbReference type="GO" id="GO:0001228">
    <property type="term" value="F:DNA-binding transcription activator activity, RNA polymerase II-specific"/>
    <property type="evidence" value="ECO:0007669"/>
    <property type="project" value="TreeGrafter"/>
</dbReference>
<dbReference type="PANTHER" id="PTHR10270:SF313">
    <property type="entry name" value="TRANSCRIPTION FACTOR SOX-21"/>
    <property type="match status" value="1"/>
</dbReference>
<dbReference type="InterPro" id="IPR009071">
    <property type="entry name" value="HMG_box_dom"/>
</dbReference>